<protein>
    <recommendedName>
        <fullName evidence="1">AAA domain-containing protein</fullName>
    </recommendedName>
</protein>
<dbReference type="Pfam" id="PF13173">
    <property type="entry name" value="AAA_14"/>
    <property type="match status" value="1"/>
</dbReference>
<reference evidence="2 3" key="1">
    <citation type="submission" date="2019-03" db="EMBL/GenBank/DDBJ databases">
        <title>Single cell metagenomics reveals metabolic interactions within the superorganism composed of flagellate Streblomastix strix and complex community of Bacteroidetes bacteria on its surface.</title>
        <authorList>
            <person name="Treitli S.C."/>
            <person name="Kolisko M."/>
            <person name="Husnik F."/>
            <person name="Keeling P."/>
            <person name="Hampl V."/>
        </authorList>
    </citation>
    <scope>NUCLEOTIDE SEQUENCE [LARGE SCALE GENOMIC DNA]</scope>
    <source>
        <strain evidence="2">St1</strain>
    </source>
</reference>
<dbReference type="InterPro" id="IPR027417">
    <property type="entry name" value="P-loop_NTPase"/>
</dbReference>
<accession>A0A5M8P4C0</accession>
<proteinExistence type="predicted"/>
<gene>
    <name evidence="2" type="ORF">EZS26_000683</name>
</gene>
<evidence type="ECO:0000313" key="2">
    <source>
        <dbReference type="EMBL" id="KAA6303080.1"/>
    </source>
</evidence>
<comment type="caution">
    <text evidence="2">The sequence shown here is derived from an EMBL/GenBank/DDBJ whole genome shotgun (WGS) entry which is preliminary data.</text>
</comment>
<dbReference type="EMBL" id="SNRX01000003">
    <property type="protein sequence ID" value="KAA6303080.1"/>
    <property type="molecule type" value="Genomic_DNA"/>
</dbReference>
<evidence type="ECO:0000259" key="1">
    <source>
        <dbReference type="Pfam" id="PF13173"/>
    </source>
</evidence>
<organism evidence="2 3">
    <name type="scientific">Candidatus Ordinivivax streblomastigis</name>
    <dbReference type="NCBI Taxonomy" id="2540710"/>
    <lineage>
        <taxon>Bacteria</taxon>
        <taxon>Pseudomonadati</taxon>
        <taxon>Bacteroidota</taxon>
        <taxon>Bacteroidia</taxon>
        <taxon>Bacteroidales</taxon>
        <taxon>Candidatus Ordinivivax</taxon>
    </lineage>
</organism>
<name>A0A5M8P4C0_9BACT</name>
<feature type="domain" description="AAA" evidence="1">
    <location>
        <begin position="32"/>
        <end position="155"/>
    </location>
</feature>
<dbReference type="InterPro" id="IPR041682">
    <property type="entry name" value="AAA_14"/>
</dbReference>
<dbReference type="PANTHER" id="PTHR42990:SF1">
    <property type="entry name" value="AAA+ ATPASE DOMAIN-CONTAINING PROTEIN"/>
    <property type="match status" value="1"/>
</dbReference>
<evidence type="ECO:0000313" key="3">
    <source>
        <dbReference type="Proteomes" id="UP000324575"/>
    </source>
</evidence>
<dbReference type="Proteomes" id="UP000324575">
    <property type="component" value="Unassembled WGS sequence"/>
</dbReference>
<dbReference type="Gene3D" id="3.40.50.300">
    <property type="entry name" value="P-loop containing nucleotide triphosphate hydrolases"/>
    <property type="match status" value="1"/>
</dbReference>
<sequence length="392" mass="46052">MDSLYKTHQYLVEHTNLPIRRKLMDDINWHDRLIGIKGSRGVGKTSFLLQYAKENFSLLNKECLYINLNNFYFTVKTIQDFAREFCMRGGKVLLIDQVFKYPNWADELAFCYDNLPDLQIIFTSSSVTRLKDEHSPLANKVVSYNLRGFSFREFLELQTGQQFDCYSLEDILMHHSTISKGISGRIKPLAYMDDYFHHGFYPFFLEKRNFSENLLKTMNMMLEVDVAYINQIEQRYLPKLRKLLYLLSASAPGTPNVSQFSLDIDTSRATVMNYIKYLKDARLVNMLYPENEEFPKKPEKLYLQNPNLLYATRMINVEQQVLMETFFYNQVHKDYKVNAAPGNSHFLVDGKYLFNVGNRINGKFNPDVYYAIDGIEMGELKIIPLWLFGFLY</sequence>
<dbReference type="PANTHER" id="PTHR42990">
    <property type="entry name" value="ATPASE"/>
    <property type="match status" value="1"/>
</dbReference>
<dbReference type="SUPFAM" id="SSF52540">
    <property type="entry name" value="P-loop containing nucleoside triphosphate hydrolases"/>
    <property type="match status" value="1"/>
</dbReference>
<dbReference type="AlphaFoldDB" id="A0A5M8P4C0"/>